<protein>
    <submittedName>
        <fullName evidence="1">Uncharacterized protein</fullName>
    </submittedName>
</protein>
<name>A0A3P3D9R8_9RHOB</name>
<evidence type="ECO:0000313" key="2">
    <source>
        <dbReference type="Proteomes" id="UP000282125"/>
    </source>
</evidence>
<dbReference type="EMBL" id="RRAZ01000033">
    <property type="protein sequence ID" value="RRH71085.1"/>
    <property type="molecule type" value="Genomic_DNA"/>
</dbReference>
<keyword evidence="2" id="KW-1185">Reference proteome</keyword>
<gene>
    <name evidence="1" type="ORF">EG244_16945</name>
</gene>
<accession>A0A3P3D9R8</accession>
<dbReference type="RefSeq" id="WP_124966364.1">
    <property type="nucleotide sequence ID" value="NZ_RRAZ01000033.1"/>
</dbReference>
<proteinExistence type="predicted"/>
<comment type="caution">
    <text evidence="1">The sequence shown here is derived from an EMBL/GenBank/DDBJ whole genome shotgun (WGS) entry which is preliminary data.</text>
</comment>
<dbReference type="OrthoDB" id="7495008at2"/>
<dbReference type="AlphaFoldDB" id="A0A3P3D9R8"/>
<reference evidence="1 2" key="1">
    <citation type="submission" date="2018-11" db="EMBL/GenBank/DDBJ databases">
        <title>Gemmobacter sp. nov., YIM 102744-1 draft genome.</title>
        <authorList>
            <person name="Li G."/>
            <person name="Jiang Y."/>
        </authorList>
    </citation>
    <scope>NUCLEOTIDE SEQUENCE [LARGE SCALE GENOMIC DNA]</scope>
    <source>
        <strain evidence="1 2">YIM 102744-1</strain>
    </source>
</reference>
<sequence length="243" mass="27846">MIALKPISDDHPALRASPLIRGILLLMAWIEEHGPIPLTPSTAFKRVFVEWAAHHFDWPGHRPEDLYAVNRVLNEQDFLPLMVIHDLLLQMKLGRHYKGNFRLTKSGQALAGRPAALFSEILPWWLTEFNHSTLSRFDAGAARPDWRIYLNILNVEAEGGVTGARLREIFCEDPTERDRPSYNDGLHALSLYVLRPLIWIGLLERIDGEPRYQLEKATFVKTLLWEATLMLGTDGLVRKSTRH</sequence>
<dbReference type="Proteomes" id="UP000282125">
    <property type="component" value="Unassembled WGS sequence"/>
</dbReference>
<organism evidence="1 2">
    <name type="scientific">Falsigemmobacter faecalis</name>
    <dbReference type="NCBI Taxonomy" id="2488730"/>
    <lineage>
        <taxon>Bacteria</taxon>
        <taxon>Pseudomonadati</taxon>
        <taxon>Pseudomonadota</taxon>
        <taxon>Alphaproteobacteria</taxon>
        <taxon>Rhodobacterales</taxon>
        <taxon>Paracoccaceae</taxon>
        <taxon>Falsigemmobacter</taxon>
    </lineage>
</organism>
<evidence type="ECO:0000313" key="1">
    <source>
        <dbReference type="EMBL" id="RRH71085.1"/>
    </source>
</evidence>